<evidence type="ECO:0000313" key="3">
    <source>
        <dbReference type="Proteomes" id="UP000829291"/>
    </source>
</evidence>
<dbReference type="RefSeq" id="XP_015517248.2">
    <property type="nucleotide sequence ID" value="XM_015661762.2"/>
</dbReference>
<accession>A0A6J0BTF6</accession>
<reference evidence="4" key="1">
    <citation type="submission" date="2025-08" db="UniProtKB">
        <authorList>
            <consortium name="RefSeq"/>
        </authorList>
    </citation>
    <scope>IDENTIFICATION</scope>
    <source>
        <tissue evidence="4">Thorax and Abdomen</tissue>
    </source>
</reference>
<feature type="region of interest" description="Disordered" evidence="1">
    <location>
        <begin position="613"/>
        <end position="674"/>
    </location>
</feature>
<keyword evidence="2" id="KW-0732">Signal</keyword>
<feature type="chain" id="PRO_5045585828" evidence="2">
    <location>
        <begin position="27"/>
        <end position="997"/>
    </location>
</feature>
<feature type="region of interest" description="Disordered" evidence="1">
    <location>
        <begin position="491"/>
        <end position="512"/>
    </location>
</feature>
<feature type="region of interest" description="Disordered" evidence="1">
    <location>
        <begin position="52"/>
        <end position="75"/>
    </location>
</feature>
<feature type="region of interest" description="Disordered" evidence="1">
    <location>
        <begin position="286"/>
        <end position="309"/>
    </location>
</feature>
<dbReference type="AlphaFoldDB" id="A0A6J0BTF6"/>
<evidence type="ECO:0000256" key="2">
    <source>
        <dbReference type="SAM" id="SignalP"/>
    </source>
</evidence>
<evidence type="ECO:0000313" key="4">
    <source>
        <dbReference type="RefSeq" id="XP_015517248.2"/>
    </source>
</evidence>
<feature type="region of interest" description="Disordered" evidence="1">
    <location>
        <begin position="856"/>
        <end position="899"/>
    </location>
</feature>
<dbReference type="GeneID" id="107222403"/>
<feature type="compositionally biased region" description="Basic and acidic residues" evidence="1">
    <location>
        <begin position="366"/>
        <end position="375"/>
    </location>
</feature>
<feature type="compositionally biased region" description="Polar residues" evidence="1">
    <location>
        <begin position="617"/>
        <end position="641"/>
    </location>
</feature>
<evidence type="ECO:0000256" key="1">
    <source>
        <dbReference type="SAM" id="MobiDB-lite"/>
    </source>
</evidence>
<name>A0A6J0BTF6_NEOLC</name>
<proteinExistence type="predicted"/>
<organism evidence="4">
    <name type="scientific">Neodiprion lecontei</name>
    <name type="common">Redheaded pine sawfly</name>
    <dbReference type="NCBI Taxonomy" id="441921"/>
    <lineage>
        <taxon>Eukaryota</taxon>
        <taxon>Metazoa</taxon>
        <taxon>Ecdysozoa</taxon>
        <taxon>Arthropoda</taxon>
        <taxon>Hexapoda</taxon>
        <taxon>Insecta</taxon>
        <taxon>Pterygota</taxon>
        <taxon>Neoptera</taxon>
        <taxon>Endopterygota</taxon>
        <taxon>Hymenoptera</taxon>
        <taxon>Tenthredinoidea</taxon>
        <taxon>Diprionidae</taxon>
        <taxon>Diprioninae</taxon>
        <taxon>Neodiprion</taxon>
    </lineage>
</organism>
<feature type="compositionally biased region" description="Polar residues" evidence="1">
    <location>
        <begin position="658"/>
        <end position="671"/>
    </location>
</feature>
<sequence length="997" mass="108745">MDIKLNSTWVALVLAVLVLVIATSSAGHRSRGSGRIAYRGHNRREVRDYLAPPSQNAFDTSYGIPSRRPSPLIPYRPGRYLDPPPTPSTEAPGYFSRFMSWINPWGGTTTVAPSGYLPPEVKAKENKCSPCNKIPWNPMANNGQHDAYGSGTTNVEIQPSDGQEGKNNGGSFTLSYSEGIRVPDFSYGRPTSPQTEGLQPPPADLSASPPIPFPYLYPGPMPPLFKAKPFHSSPDFFKPTPSIQLTSGLPEFTPESIPNFSGPEQQHLDDGHVDVLPPGAEVDISGHGTEIRDTPPPGYGGSSFESEGYHEIGYGSTTLNVDQSKTVTAGYNVQPPVTVEVIHSVPAAEFSASVDHPVHYEESPIIDLSKDDQREPQGAVQQNGGSDYTPGLNPPPNEAVYSYNSNSGDSLTTVAAKDESRKNSYGIPVNNNLLADSLAASSSTNGTSFSPTPSYNILGVDELPVSHETAKSNAYESFPPSTEKLLISVQNSEQNFQEPSKQPLNGSTLQQQTPLNHGKIVDSYQQNIKQPSSGQSAVIQNPEPLVSYRPDSLYVPYPPYSGTNTQQVGVKSTGNSQPPVAIGPTTEEPFLDALLKSYDNFKQEMAVKDYQERLRTESQQNQGSWNSPSLRGTTWVSQPQPSFAVPGSINPSVFPGGNTINSQNQRQQSGVKRNKQVQIIIPYTSQYTPSPFQPVPDDWSGRGSLEQTQGRKVPVIDEADHNYVGQESQNVEIKRPLRPLENLLSKEISKKPFVKQENNSIDVTRLQKNIDNWTIQEYSRGMTSSTALPSSSHPYLLPSKKIPNEYLTSTQSSAPQERIDTNQSDLPGLNYNDLEHEGAASGRVDVPHIQVFRVESVSKSTETDKSPITTSTTTESTTSASSPSSFTSTSPTTTTTQQSWAELPVSISPHNNERVYVVTPQPVRTSKSEKYEAIERAYQVLPQAVNNLASASVSAPEDSPLWGIMEHEKYARNDERNPNATVPILYSGHSKVSNAKY</sequence>
<feature type="region of interest" description="Disordered" evidence="1">
    <location>
        <begin position="366"/>
        <end position="398"/>
    </location>
</feature>
<gene>
    <name evidence="4" type="primary">LOC107222403</name>
</gene>
<dbReference type="OrthoDB" id="6630523at2759"/>
<dbReference type="KEGG" id="nlo:107222403"/>
<keyword evidence="3" id="KW-1185">Reference proteome</keyword>
<protein>
    <submittedName>
        <fullName evidence="4">Uncharacterized protein LOC107222403 isoform X1</fullName>
    </submittedName>
</protein>
<feature type="compositionally biased region" description="Polar residues" evidence="1">
    <location>
        <begin position="808"/>
        <end position="825"/>
    </location>
</feature>
<feature type="compositionally biased region" description="Low complexity" evidence="1">
    <location>
        <begin position="866"/>
        <end position="896"/>
    </location>
</feature>
<dbReference type="Proteomes" id="UP000829291">
    <property type="component" value="Chromosome 6"/>
</dbReference>
<dbReference type="InParanoid" id="A0A6J0BTF6"/>
<feature type="region of interest" description="Disordered" evidence="1">
    <location>
        <begin position="808"/>
        <end position="834"/>
    </location>
</feature>
<feature type="signal peptide" evidence="2">
    <location>
        <begin position="1"/>
        <end position="26"/>
    </location>
</feature>